<keyword evidence="1" id="KW-0479">Metal-binding</keyword>
<dbReference type="InterPro" id="IPR001138">
    <property type="entry name" value="Zn2Cys6_DnaBD"/>
</dbReference>
<feature type="region of interest" description="Disordered" evidence="5">
    <location>
        <begin position="109"/>
        <end position="160"/>
    </location>
</feature>
<dbReference type="CDD" id="cd00067">
    <property type="entry name" value="GAL4"/>
    <property type="match status" value="1"/>
</dbReference>
<dbReference type="InterPro" id="IPR007219">
    <property type="entry name" value="XnlR_reg_dom"/>
</dbReference>
<dbReference type="EMBL" id="CAWUHD010000026">
    <property type="protein sequence ID" value="CAK7218079.1"/>
    <property type="molecule type" value="Genomic_DNA"/>
</dbReference>
<dbReference type="Gene3D" id="4.10.240.10">
    <property type="entry name" value="Zn(2)-C6 fungal-type DNA-binding domain"/>
    <property type="match status" value="1"/>
</dbReference>
<evidence type="ECO:0000256" key="1">
    <source>
        <dbReference type="ARBA" id="ARBA00022723"/>
    </source>
</evidence>
<dbReference type="Proteomes" id="UP001642482">
    <property type="component" value="Unassembled WGS sequence"/>
</dbReference>
<keyword evidence="3" id="KW-0804">Transcription</keyword>
<feature type="domain" description="Zn(2)-C6 fungal-type" evidence="6">
    <location>
        <begin position="19"/>
        <end position="51"/>
    </location>
</feature>
<dbReference type="PROSITE" id="PS00463">
    <property type="entry name" value="ZN2_CY6_FUNGAL_1"/>
    <property type="match status" value="1"/>
</dbReference>
<keyword evidence="2" id="KW-0805">Transcription regulation</keyword>
<name>A0ABP0BEN3_9PEZI</name>
<feature type="compositionally biased region" description="Basic and acidic residues" evidence="5">
    <location>
        <begin position="792"/>
        <end position="806"/>
    </location>
</feature>
<feature type="region of interest" description="Disordered" evidence="5">
    <location>
        <begin position="792"/>
        <end position="923"/>
    </location>
</feature>
<evidence type="ECO:0000256" key="5">
    <source>
        <dbReference type="SAM" id="MobiDB-lite"/>
    </source>
</evidence>
<organism evidence="7 8">
    <name type="scientific">Sporothrix eucalyptigena</name>
    <dbReference type="NCBI Taxonomy" id="1812306"/>
    <lineage>
        <taxon>Eukaryota</taxon>
        <taxon>Fungi</taxon>
        <taxon>Dikarya</taxon>
        <taxon>Ascomycota</taxon>
        <taxon>Pezizomycotina</taxon>
        <taxon>Sordariomycetes</taxon>
        <taxon>Sordariomycetidae</taxon>
        <taxon>Ophiostomatales</taxon>
        <taxon>Ophiostomataceae</taxon>
        <taxon>Sporothrix</taxon>
    </lineage>
</organism>
<reference evidence="7 8" key="1">
    <citation type="submission" date="2024-01" db="EMBL/GenBank/DDBJ databases">
        <authorList>
            <person name="Allen C."/>
            <person name="Tagirdzhanova G."/>
        </authorList>
    </citation>
    <scope>NUCLEOTIDE SEQUENCE [LARGE SCALE GENOMIC DNA]</scope>
</reference>
<feature type="compositionally biased region" description="Low complexity" evidence="5">
    <location>
        <begin position="853"/>
        <end position="872"/>
    </location>
</feature>
<evidence type="ECO:0000256" key="2">
    <source>
        <dbReference type="ARBA" id="ARBA00023015"/>
    </source>
</evidence>
<evidence type="ECO:0000313" key="8">
    <source>
        <dbReference type="Proteomes" id="UP001642482"/>
    </source>
</evidence>
<dbReference type="PANTHER" id="PTHR47424:SF6">
    <property type="entry name" value="PROLINE UTILIZATION TRANS-ACTIVATOR"/>
    <property type="match status" value="1"/>
</dbReference>
<evidence type="ECO:0000256" key="3">
    <source>
        <dbReference type="ARBA" id="ARBA00023163"/>
    </source>
</evidence>
<keyword evidence="8" id="KW-1185">Reference proteome</keyword>
<evidence type="ECO:0000256" key="4">
    <source>
        <dbReference type="ARBA" id="ARBA00023242"/>
    </source>
</evidence>
<evidence type="ECO:0000313" key="7">
    <source>
        <dbReference type="EMBL" id="CAK7218079.1"/>
    </source>
</evidence>
<dbReference type="Pfam" id="PF04082">
    <property type="entry name" value="Fungal_trans"/>
    <property type="match status" value="1"/>
</dbReference>
<feature type="compositionally biased region" description="Polar residues" evidence="5">
    <location>
        <begin position="145"/>
        <end position="156"/>
    </location>
</feature>
<dbReference type="CDD" id="cd12148">
    <property type="entry name" value="fungal_TF_MHR"/>
    <property type="match status" value="1"/>
</dbReference>
<sequence length="1070" mass="116191">MAPKSRRVPQELRQRTEKSCDRCKSRKQKCGMVPGQEKCAHCVKYGYECLITKPRKQRLYGSVEAHAERLMLLEGLVKHFVPEADLANTDGVKELAQSLGIPVLMSAVGTSTGPRESGRAGFSAEADANGDEAGDADISTEAGADTSNNGSSSRSHAGSLVKAKKDNEMLVRDLQGQGQYIGQASSFFFQVRLRDALETWIGRDSGSAGSPSSTGTPGRMLLFGPNPADTNRRRHSSYNGFDNMSDLDGMRDTVDLVSFDHLDGPNLTLHFPLSLSDLLPSLPAAERWTVTQLLVRTFFDRINNDFPVLHEATFLEQLSAWSRRPQETDQAWICTLLCVLMLAWRLVAPASVATSSSTSASATTTAAAATSSSGPNHSSSSSSTTLPTTVELHEFQEARWWHQAQALLPKVLFTSSMTSVQALMLTALHLHNNNSRDVCWTLTGAAVRIGFAIGLHRDDVVETTPLIAASSETNTTTNSSSMTPVSRELRKRVWWTLYAFEQLQVSSHDRPSAIDSTKHRLAGTPRETILDMGAHNPPEYVVWSNRLVALLGSACRTLPDTAQLDETTSDKASQLMGPLSPAAGLLRDLTRWNTTLPRHLSADLIDAMPPSFQRPLLLLHVQFNYVSALVSRYALLSRFTAVSKRDPLVEPMLSMSDVCIQSGRHSCELLLKLDAVGGFNALTWMDVYYLYSSVLIVVLALVCEASQRTAAKETTAAGTAAAATTTTSSSKALAELRQLLSHCKNLAAKHLANPVVPGTMRRWLTVVGELDVMAGNFITKRRSEAMTGDIEALKHSSDHESSRVEGEAASSRPNENIAVDGDATSPTQLPPLMTPSPDGGDMSDVEEVPRPVYYSNNDYNSNYNNSNASNNNRMRRDKKRSRQADRQNPHYNSSNSHHARRMRGDSRHNNHIPHHTQQPLLPPALSLATLSSDTMSFPGDTGRQLMISSTSTVQQQQAHQGRVLGNVDGLGSSNIDMASTADANGFFLASVSSGGWRGSTPSIADPVTVAATAAAATAHTNTSTNTMLDADDYGPFQAAADAAEAGMWHEMHWEGISDLLLGVEPRSWNA</sequence>
<keyword evidence="4" id="KW-0539">Nucleus</keyword>
<comment type="caution">
    <text evidence="7">The sequence shown here is derived from an EMBL/GenBank/DDBJ whole genome shotgun (WGS) entry which is preliminary data.</text>
</comment>
<dbReference type="Pfam" id="PF00172">
    <property type="entry name" value="Zn_clus"/>
    <property type="match status" value="1"/>
</dbReference>
<accession>A0ABP0BEN3</accession>
<protein>
    <recommendedName>
        <fullName evidence="6">Zn(2)-C6 fungal-type domain-containing protein</fullName>
    </recommendedName>
</protein>
<dbReference type="InterPro" id="IPR051127">
    <property type="entry name" value="Fungal_SecMet_Regulators"/>
</dbReference>
<dbReference type="PROSITE" id="PS50048">
    <property type="entry name" value="ZN2_CY6_FUNGAL_2"/>
    <property type="match status" value="1"/>
</dbReference>
<dbReference type="InterPro" id="IPR036864">
    <property type="entry name" value="Zn2-C6_fun-type_DNA-bd_sf"/>
</dbReference>
<evidence type="ECO:0000259" key="6">
    <source>
        <dbReference type="PROSITE" id="PS50048"/>
    </source>
</evidence>
<dbReference type="PANTHER" id="PTHR47424">
    <property type="entry name" value="REGULATORY PROTEIN GAL4"/>
    <property type="match status" value="1"/>
</dbReference>
<gene>
    <name evidence="7" type="ORF">SEUCBS140593_003421</name>
</gene>
<dbReference type="SUPFAM" id="SSF57701">
    <property type="entry name" value="Zn2/Cys6 DNA-binding domain"/>
    <property type="match status" value="1"/>
</dbReference>
<dbReference type="SMART" id="SM00066">
    <property type="entry name" value="GAL4"/>
    <property type="match status" value="1"/>
</dbReference>
<dbReference type="SMART" id="SM00906">
    <property type="entry name" value="Fungal_trans"/>
    <property type="match status" value="1"/>
</dbReference>
<proteinExistence type="predicted"/>